<keyword evidence="1" id="KW-0378">Hydrolase</keyword>
<dbReference type="InterPro" id="IPR036380">
    <property type="entry name" value="Isochorismatase-like_sf"/>
</dbReference>
<evidence type="ECO:0000313" key="3">
    <source>
        <dbReference type="EMBL" id="KAA5603805.1"/>
    </source>
</evidence>
<keyword evidence="4" id="KW-1185">Reference proteome</keyword>
<dbReference type="EMBL" id="VWPJ01000030">
    <property type="protein sequence ID" value="KAA5603805.1"/>
    <property type="molecule type" value="Genomic_DNA"/>
</dbReference>
<comment type="caution">
    <text evidence="3">The sequence shown here is derived from an EMBL/GenBank/DDBJ whole genome shotgun (WGS) entry which is preliminary data.</text>
</comment>
<dbReference type="PRINTS" id="PR01398">
    <property type="entry name" value="ISCHRISMTASE"/>
</dbReference>
<evidence type="ECO:0000259" key="2">
    <source>
        <dbReference type="Pfam" id="PF00857"/>
    </source>
</evidence>
<feature type="domain" description="Isochorismatase-like" evidence="2">
    <location>
        <begin position="33"/>
        <end position="204"/>
    </location>
</feature>
<dbReference type="AlphaFoldDB" id="A0A5M6I7J1"/>
<proteinExistence type="predicted"/>
<sequence>MTSIQPIQSYRLPRKQDLPPNTVNWMADRRRAVLLIHDMQNYFVEPFGAPLRETLVANIAALRTHCAAVGIPVAYSAQPGGMSEEQRGLLLDFWGPGMQLTPKDRDIVDVLTPQPADWLVTKWRYSAFFNNDLLKKIHAANRDQLIICGVYAHIGVLTTALEAYSNDIQVLFVADATGDFKQDDHRQALKHASRTCAALTTTEEVIRCLG</sequence>
<dbReference type="PANTHER" id="PTHR43540:SF3">
    <property type="entry name" value="ENTEROBACTIN SYNTHASE COMPONENT B"/>
    <property type="match status" value="1"/>
</dbReference>
<dbReference type="Gene3D" id="3.40.50.850">
    <property type="entry name" value="Isochorismatase-like"/>
    <property type="match status" value="1"/>
</dbReference>
<protein>
    <submittedName>
        <fullName evidence="3">Isochorismatase family protein</fullName>
    </submittedName>
</protein>
<dbReference type="GO" id="GO:0008908">
    <property type="term" value="F:isochorismatase activity"/>
    <property type="evidence" value="ECO:0007669"/>
    <property type="project" value="InterPro"/>
</dbReference>
<organism evidence="3 4">
    <name type="scientific">Roseospira marina</name>
    <dbReference type="NCBI Taxonomy" id="140057"/>
    <lineage>
        <taxon>Bacteria</taxon>
        <taxon>Pseudomonadati</taxon>
        <taxon>Pseudomonadota</taxon>
        <taxon>Alphaproteobacteria</taxon>
        <taxon>Rhodospirillales</taxon>
        <taxon>Rhodospirillaceae</taxon>
        <taxon>Roseospira</taxon>
    </lineage>
</organism>
<evidence type="ECO:0000256" key="1">
    <source>
        <dbReference type="ARBA" id="ARBA00022801"/>
    </source>
</evidence>
<dbReference type="Pfam" id="PF00857">
    <property type="entry name" value="Isochorismatase"/>
    <property type="match status" value="1"/>
</dbReference>
<dbReference type="Proteomes" id="UP000324065">
    <property type="component" value="Unassembled WGS sequence"/>
</dbReference>
<reference evidence="3 4" key="1">
    <citation type="submission" date="2019-09" db="EMBL/GenBank/DDBJ databases">
        <title>Genome sequence of Roseospira marina, one of the more divergent members of the non-sulfur purple photosynthetic bacterial family, the Rhodospirillaceae.</title>
        <authorList>
            <person name="Meyer T."/>
            <person name="Kyndt J."/>
        </authorList>
    </citation>
    <scope>NUCLEOTIDE SEQUENCE [LARGE SCALE GENOMIC DNA]</scope>
    <source>
        <strain evidence="3 4">DSM 15113</strain>
    </source>
</reference>
<dbReference type="SUPFAM" id="SSF52499">
    <property type="entry name" value="Isochorismatase-like hydrolases"/>
    <property type="match status" value="1"/>
</dbReference>
<evidence type="ECO:0000313" key="4">
    <source>
        <dbReference type="Proteomes" id="UP000324065"/>
    </source>
</evidence>
<dbReference type="OrthoDB" id="9807387at2"/>
<accession>A0A5M6I7J1</accession>
<dbReference type="InterPro" id="IPR000868">
    <property type="entry name" value="Isochorismatase-like_dom"/>
</dbReference>
<dbReference type="InterPro" id="IPR016291">
    <property type="entry name" value="Isochorismatase"/>
</dbReference>
<dbReference type="PANTHER" id="PTHR43540">
    <property type="entry name" value="PEROXYUREIDOACRYLATE/UREIDOACRYLATE AMIDOHYDROLASE-RELATED"/>
    <property type="match status" value="1"/>
</dbReference>
<dbReference type="InterPro" id="IPR050272">
    <property type="entry name" value="Isochorismatase-like_hydrls"/>
</dbReference>
<name>A0A5M6I7J1_9PROT</name>
<gene>
    <name evidence="3" type="ORF">F1188_18980</name>
</gene>